<evidence type="ECO:0000256" key="1">
    <source>
        <dbReference type="SAM" id="Phobius"/>
    </source>
</evidence>
<reference evidence="2" key="1">
    <citation type="submission" date="2018-05" db="EMBL/GenBank/DDBJ databases">
        <authorList>
            <person name="Lanie J.A."/>
            <person name="Ng W.-L."/>
            <person name="Kazmierczak K.M."/>
            <person name="Andrzejewski T.M."/>
            <person name="Davidsen T.M."/>
            <person name="Wayne K.J."/>
            <person name="Tettelin H."/>
            <person name="Glass J.I."/>
            <person name="Rusch D."/>
            <person name="Podicherti R."/>
            <person name="Tsui H.-C.T."/>
            <person name="Winkler M.E."/>
        </authorList>
    </citation>
    <scope>NUCLEOTIDE SEQUENCE</scope>
</reference>
<feature type="non-terminal residue" evidence="2">
    <location>
        <position position="201"/>
    </location>
</feature>
<keyword evidence="1" id="KW-0812">Transmembrane</keyword>
<feature type="transmembrane region" description="Helical" evidence="1">
    <location>
        <begin position="82"/>
        <end position="102"/>
    </location>
</feature>
<name>A0A382EDL8_9ZZZZ</name>
<feature type="transmembrane region" description="Helical" evidence="1">
    <location>
        <begin position="12"/>
        <end position="32"/>
    </location>
</feature>
<keyword evidence="1" id="KW-0472">Membrane</keyword>
<gene>
    <name evidence="2" type="ORF">METZ01_LOCUS200907</name>
</gene>
<feature type="transmembrane region" description="Helical" evidence="1">
    <location>
        <begin position="52"/>
        <end position="70"/>
    </location>
</feature>
<proteinExistence type="predicted"/>
<protein>
    <recommendedName>
        <fullName evidence="3">ResB-like domain-containing protein</fullName>
    </recommendedName>
</protein>
<dbReference type="EMBL" id="UINC01043677">
    <property type="protein sequence ID" value="SVB48053.1"/>
    <property type="molecule type" value="Genomic_DNA"/>
</dbReference>
<evidence type="ECO:0008006" key="3">
    <source>
        <dbReference type="Google" id="ProtNLM"/>
    </source>
</evidence>
<sequence>MLKRVTNILFSNRLTGLLFIVFAIAMAIGTFLDAGQETSPTPYSRNIIYNAWWFEGIMLLFVVNFIGNIYRYDLLSKKKWATLILHLSWIFILVGAFLTRYVGYEGVMSIREGNIENSFISQKTYLTVYIDGDYEINGQIMRKPIEEHVDFSHRLNNKFRHSTDYNKIPVSIELTDFIKGAEEDVVYDENGEYYLKIVEST</sequence>
<accession>A0A382EDL8</accession>
<dbReference type="AlphaFoldDB" id="A0A382EDL8"/>
<organism evidence="2">
    <name type="scientific">marine metagenome</name>
    <dbReference type="NCBI Taxonomy" id="408172"/>
    <lineage>
        <taxon>unclassified sequences</taxon>
        <taxon>metagenomes</taxon>
        <taxon>ecological metagenomes</taxon>
    </lineage>
</organism>
<evidence type="ECO:0000313" key="2">
    <source>
        <dbReference type="EMBL" id="SVB48053.1"/>
    </source>
</evidence>
<keyword evidence="1" id="KW-1133">Transmembrane helix</keyword>